<evidence type="ECO:0000313" key="1">
    <source>
        <dbReference type="EMBL" id="KAI3667248.1"/>
    </source>
</evidence>
<reference evidence="1 2" key="2">
    <citation type="journal article" date="2022" name="Mol. Ecol. Resour.">
        <title>The genomes of chicory, endive, great burdock and yacon provide insights into Asteraceae paleo-polyploidization history and plant inulin production.</title>
        <authorList>
            <person name="Fan W."/>
            <person name="Wang S."/>
            <person name="Wang H."/>
            <person name="Wang A."/>
            <person name="Jiang F."/>
            <person name="Liu H."/>
            <person name="Zhao H."/>
            <person name="Xu D."/>
            <person name="Zhang Y."/>
        </authorList>
    </citation>
    <scope>NUCLEOTIDE SEQUENCE [LARGE SCALE GENOMIC DNA]</scope>
    <source>
        <strain evidence="2">cv. Niubang</strain>
    </source>
</reference>
<comment type="caution">
    <text evidence="1">The sequence shown here is derived from an EMBL/GenBank/DDBJ whole genome shotgun (WGS) entry which is preliminary data.</text>
</comment>
<evidence type="ECO:0000313" key="2">
    <source>
        <dbReference type="Proteomes" id="UP001055879"/>
    </source>
</evidence>
<reference evidence="2" key="1">
    <citation type="journal article" date="2022" name="Mol. Ecol. Resour.">
        <title>The genomes of chicory, endive, great burdock and yacon provide insights into Asteraceae palaeo-polyploidization history and plant inulin production.</title>
        <authorList>
            <person name="Fan W."/>
            <person name="Wang S."/>
            <person name="Wang H."/>
            <person name="Wang A."/>
            <person name="Jiang F."/>
            <person name="Liu H."/>
            <person name="Zhao H."/>
            <person name="Xu D."/>
            <person name="Zhang Y."/>
        </authorList>
    </citation>
    <scope>NUCLEOTIDE SEQUENCE [LARGE SCALE GENOMIC DNA]</scope>
    <source>
        <strain evidence="2">cv. Niubang</strain>
    </source>
</reference>
<proteinExistence type="predicted"/>
<name>A0ACB8XIM3_ARCLA</name>
<organism evidence="1 2">
    <name type="scientific">Arctium lappa</name>
    <name type="common">Greater burdock</name>
    <name type="synonym">Lappa major</name>
    <dbReference type="NCBI Taxonomy" id="4217"/>
    <lineage>
        <taxon>Eukaryota</taxon>
        <taxon>Viridiplantae</taxon>
        <taxon>Streptophyta</taxon>
        <taxon>Embryophyta</taxon>
        <taxon>Tracheophyta</taxon>
        <taxon>Spermatophyta</taxon>
        <taxon>Magnoliopsida</taxon>
        <taxon>eudicotyledons</taxon>
        <taxon>Gunneridae</taxon>
        <taxon>Pentapetalae</taxon>
        <taxon>asterids</taxon>
        <taxon>campanulids</taxon>
        <taxon>Asterales</taxon>
        <taxon>Asteraceae</taxon>
        <taxon>Carduoideae</taxon>
        <taxon>Cardueae</taxon>
        <taxon>Arctiinae</taxon>
        <taxon>Arctium</taxon>
    </lineage>
</organism>
<dbReference type="Proteomes" id="UP001055879">
    <property type="component" value="Linkage Group LG17"/>
</dbReference>
<gene>
    <name evidence="1" type="ORF">L6452_42297</name>
</gene>
<protein>
    <submittedName>
        <fullName evidence="1">Uncharacterized protein</fullName>
    </submittedName>
</protein>
<keyword evidence="2" id="KW-1185">Reference proteome</keyword>
<accession>A0ACB8XIM3</accession>
<sequence>MFKVGMNLYGDVLKTPGMNIKKLAMEYLCMMFSPDLVKHVIKDVFKSVDNWMLIERHDYYYYLRKLVLPDHNYYCLKELMLLRQN</sequence>
<dbReference type="EMBL" id="CM042063">
    <property type="protein sequence ID" value="KAI3667248.1"/>
    <property type="molecule type" value="Genomic_DNA"/>
</dbReference>